<dbReference type="EMBL" id="MN505213">
    <property type="protein sequence ID" value="QGF20865.1"/>
    <property type="molecule type" value="Genomic_DNA"/>
</dbReference>
<protein>
    <submittedName>
        <fullName evidence="4">DNA polymerase B region protein</fullName>
    </submittedName>
</protein>
<reference evidence="4 5" key="1">
    <citation type="submission" date="2019-09" db="EMBL/GenBank/DDBJ databases">
        <title>Transcriptional response of Serratia to Siphovirus infection.</title>
        <authorList>
            <person name="Malone L.M."/>
            <person name="Fineran P.C."/>
        </authorList>
    </citation>
    <scope>NUCLEOTIDE SEQUENCE [LARGE SCALE GENOMIC DNA]</scope>
</reference>
<keyword evidence="1" id="KW-0540">Nuclease</keyword>
<name>A0A5Q2F3B7_9CAUD</name>
<dbReference type="InterPro" id="IPR023211">
    <property type="entry name" value="DNA_pol_palm_dom_sf"/>
</dbReference>
<dbReference type="GO" id="GO:0004518">
    <property type="term" value="F:nuclease activity"/>
    <property type="evidence" value="ECO:0007669"/>
    <property type="project" value="UniProtKB-KW"/>
</dbReference>
<keyword evidence="3" id="KW-1194">Viral DNA replication</keyword>
<dbReference type="SUPFAM" id="SSF56672">
    <property type="entry name" value="DNA/RNA polymerases"/>
    <property type="match status" value="1"/>
</dbReference>
<evidence type="ECO:0000313" key="5">
    <source>
        <dbReference type="Proteomes" id="UP000345177"/>
    </source>
</evidence>
<dbReference type="InterPro" id="IPR036397">
    <property type="entry name" value="RNaseH_sf"/>
</dbReference>
<dbReference type="GO" id="GO:0016787">
    <property type="term" value="F:hydrolase activity"/>
    <property type="evidence" value="ECO:0007669"/>
    <property type="project" value="UniProtKB-KW"/>
</dbReference>
<evidence type="ECO:0000313" key="4">
    <source>
        <dbReference type="EMBL" id="QGF20865.1"/>
    </source>
</evidence>
<keyword evidence="3" id="KW-0235">DNA replication</keyword>
<keyword evidence="2" id="KW-0378">Hydrolase</keyword>
<evidence type="ECO:0000256" key="1">
    <source>
        <dbReference type="ARBA" id="ARBA00022722"/>
    </source>
</evidence>
<dbReference type="Gene3D" id="3.30.420.10">
    <property type="entry name" value="Ribonuclease H-like superfamily/Ribonuclease H"/>
    <property type="match status" value="1"/>
</dbReference>
<organism evidence="4 5">
    <name type="scientific">Serratia phage JS26</name>
    <dbReference type="NCBI Taxonomy" id="2315217"/>
    <lineage>
        <taxon>Viruses</taxon>
        <taxon>Duplodnaviria</taxon>
        <taxon>Heunggongvirae</taxon>
        <taxon>Uroviricota</taxon>
        <taxon>Caudoviricetes</taxon>
        <taxon>Casjensviridae</taxon>
        <taxon>Dunedinvirus</taxon>
        <taxon>Dunedinvirus JS26</taxon>
    </lineage>
</organism>
<evidence type="ECO:0000256" key="2">
    <source>
        <dbReference type="ARBA" id="ARBA00022801"/>
    </source>
</evidence>
<dbReference type="GO" id="GO:0003676">
    <property type="term" value="F:nucleic acid binding"/>
    <property type="evidence" value="ECO:0007669"/>
    <property type="project" value="InterPro"/>
</dbReference>
<sequence>MAYKPPRRPLVTLDLEVYRNYFLFMVKDFKTRRVIFSEQHNIKEGSGLDIDRIKHLLRKYTTVTFNGNGYDMPMLALALQGANCRKLKEASDHIIQHRLKPWDFRDIYEAEMPGYVDTIDLMEVAPGDGGLKLYGGRVHSRWMQDLPIEPDELITASVIPLMRRYCSNDNEVTIDLYEAMVEKIELRYDMSEQYGVDLRSKSDAQIAEAVIIGTLAKMRGCRPYDIKKPRVPAGTKYRYNIPAFISFQTPEMQEILELVRNAWYIVKDDGSFDIPAELDKLIPLGFGTYKLGNGGLHSSEKRQVIIREADEILVDRDVASYYPMIILILKLFPKHLGEAFLEVYRGIVEGRLEAKGKKKKYKKAYDASGTDEDKRLMTHWDIITESLKIVINGSFGKLGSKYSKLYSPDLMIQVTMTGQLALLMLIESLHLDGINVVSANTDGIIIHTKKRKGDLLDKHIKAWEAKTGFETEDTPYTAVYSRDVNSYMAVKEDGTVKAKGGFSDPHEDLRVKLSTNPTNMICVTAVKAYLSKGTPLEETIRACTDVREFISVRRVNGGGLLADEALPKKTTQKEMTEWLLAAGWEKTGRRTFDHWDHKEMDIIDAYDIVRSEVGTEYLGKVVRWYYGKGSKKCIVYKTNGNTVSKSNGCVPLMTLPDELPADVDYDWYIEEAKGMLESMGAFDVEYEL</sequence>
<proteinExistence type="predicted"/>
<accession>A0A5Q2F3B7</accession>
<dbReference type="GeneID" id="62682736"/>
<dbReference type="Gene3D" id="3.90.1600.10">
    <property type="entry name" value="Palm domain of DNA polymerase"/>
    <property type="match status" value="1"/>
</dbReference>
<keyword evidence="5" id="KW-1185">Reference proteome</keyword>
<dbReference type="GO" id="GO:0039693">
    <property type="term" value="P:viral DNA genome replication"/>
    <property type="evidence" value="ECO:0007669"/>
    <property type="project" value="UniProtKB-KW"/>
</dbReference>
<dbReference type="RefSeq" id="YP_010000096.1">
    <property type="nucleotide sequence ID" value="NC_053012.1"/>
</dbReference>
<dbReference type="KEGG" id="vg:62682736"/>
<dbReference type="Proteomes" id="UP000345177">
    <property type="component" value="Segment"/>
</dbReference>
<dbReference type="InterPro" id="IPR043502">
    <property type="entry name" value="DNA/RNA_pol_sf"/>
</dbReference>
<evidence type="ECO:0000256" key="3">
    <source>
        <dbReference type="ARBA" id="ARBA00023109"/>
    </source>
</evidence>